<dbReference type="AlphaFoldDB" id="A0AAD1XSL9"/>
<comment type="caution">
    <text evidence="1">The sequence shown here is derived from an EMBL/GenBank/DDBJ whole genome shotgun (WGS) entry which is preliminary data.</text>
</comment>
<reference evidence="1" key="1">
    <citation type="submission" date="2023-07" db="EMBL/GenBank/DDBJ databases">
        <authorList>
            <consortium name="AG Swart"/>
            <person name="Singh M."/>
            <person name="Singh A."/>
            <person name="Seah K."/>
            <person name="Emmerich C."/>
        </authorList>
    </citation>
    <scope>NUCLEOTIDE SEQUENCE</scope>
    <source>
        <strain evidence="1">DP1</strain>
    </source>
</reference>
<dbReference type="Proteomes" id="UP001295684">
    <property type="component" value="Unassembled WGS sequence"/>
</dbReference>
<gene>
    <name evidence="1" type="ORF">ECRASSUSDP1_LOCUS19494</name>
</gene>
<evidence type="ECO:0000313" key="2">
    <source>
        <dbReference type="Proteomes" id="UP001295684"/>
    </source>
</evidence>
<organism evidence="1 2">
    <name type="scientific">Euplotes crassus</name>
    <dbReference type="NCBI Taxonomy" id="5936"/>
    <lineage>
        <taxon>Eukaryota</taxon>
        <taxon>Sar</taxon>
        <taxon>Alveolata</taxon>
        <taxon>Ciliophora</taxon>
        <taxon>Intramacronucleata</taxon>
        <taxon>Spirotrichea</taxon>
        <taxon>Hypotrichia</taxon>
        <taxon>Euplotida</taxon>
        <taxon>Euplotidae</taxon>
        <taxon>Moneuplotes</taxon>
    </lineage>
</organism>
<evidence type="ECO:0000313" key="1">
    <source>
        <dbReference type="EMBL" id="CAI2378102.1"/>
    </source>
</evidence>
<proteinExistence type="predicted"/>
<accession>A0AAD1XSL9</accession>
<dbReference type="EMBL" id="CAMPGE010019791">
    <property type="protein sequence ID" value="CAI2378102.1"/>
    <property type="molecule type" value="Genomic_DNA"/>
</dbReference>
<sequence length="118" mass="13504">MTASSFNFSAKRVQKNQCEKGDQFDCKAYCKSEILLESPLRIFFVADLIRYILIKTSSKNILRISYIKELGCELSQIVNQMIDMKNEGNQKKPLLFKGLTKTSLCGIFKVQRSSPLKN</sequence>
<keyword evidence="2" id="KW-1185">Reference proteome</keyword>
<protein>
    <submittedName>
        <fullName evidence="1">Uncharacterized protein</fullName>
    </submittedName>
</protein>
<name>A0AAD1XSL9_EUPCR</name>